<dbReference type="Proteomes" id="UP000199045">
    <property type="component" value="Unassembled WGS sequence"/>
</dbReference>
<feature type="domain" description="Peptidase C14 caspase" evidence="2">
    <location>
        <begin position="670"/>
        <end position="860"/>
    </location>
</feature>
<accession>A0A1G8DCZ3</accession>
<dbReference type="PANTHER" id="PTHR48104:SF30">
    <property type="entry name" value="METACASPASE-1"/>
    <property type="match status" value="1"/>
</dbReference>
<proteinExistence type="predicted"/>
<dbReference type="EMBL" id="FNBN01000014">
    <property type="protein sequence ID" value="SDH55565.1"/>
    <property type="molecule type" value="Genomic_DNA"/>
</dbReference>
<reference evidence="4" key="1">
    <citation type="submission" date="2016-10" db="EMBL/GenBank/DDBJ databases">
        <authorList>
            <person name="Varghese N."/>
            <person name="Submissions S."/>
        </authorList>
    </citation>
    <scope>NUCLEOTIDE SEQUENCE [LARGE SCALE GENOMIC DNA]</scope>
    <source>
        <strain evidence="4">DSM 527</strain>
    </source>
</reference>
<dbReference type="OrthoDB" id="603045at2"/>
<evidence type="ECO:0000259" key="2">
    <source>
        <dbReference type="Pfam" id="PF00656"/>
    </source>
</evidence>
<organism evidence="3 4">
    <name type="scientific">Chitinophaga filiformis</name>
    <name type="common">Myxococcus filiformis</name>
    <name type="synonym">Flexibacter filiformis</name>
    <dbReference type="NCBI Taxonomy" id="104663"/>
    <lineage>
        <taxon>Bacteria</taxon>
        <taxon>Pseudomonadati</taxon>
        <taxon>Bacteroidota</taxon>
        <taxon>Chitinophagia</taxon>
        <taxon>Chitinophagales</taxon>
        <taxon>Chitinophagaceae</taxon>
        <taxon>Chitinophaga</taxon>
    </lineage>
</organism>
<keyword evidence="1" id="KW-0175">Coiled coil</keyword>
<feature type="coiled-coil region" evidence="1">
    <location>
        <begin position="639"/>
        <end position="666"/>
    </location>
</feature>
<dbReference type="InterPro" id="IPR050452">
    <property type="entry name" value="Metacaspase"/>
</dbReference>
<dbReference type="GO" id="GO:0006508">
    <property type="term" value="P:proteolysis"/>
    <property type="evidence" value="ECO:0007669"/>
    <property type="project" value="InterPro"/>
</dbReference>
<protein>
    <submittedName>
        <fullName evidence="3">Caspase domain-containing protein</fullName>
    </submittedName>
</protein>
<name>A0A1G8DCZ3_CHIFI</name>
<dbReference type="SUPFAM" id="SSF102405">
    <property type="entry name" value="MCP/YpsA-like"/>
    <property type="match status" value="1"/>
</dbReference>
<dbReference type="GO" id="GO:0004197">
    <property type="term" value="F:cysteine-type endopeptidase activity"/>
    <property type="evidence" value="ECO:0007669"/>
    <property type="project" value="InterPro"/>
</dbReference>
<evidence type="ECO:0000313" key="4">
    <source>
        <dbReference type="Proteomes" id="UP000199045"/>
    </source>
</evidence>
<dbReference type="RefSeq" id="WP_089838611.1">
    <property type="nucleotide sequence ID" value="NZ_FNBN01000014.1"/>
</dbReference>
<sequence length="1499" mass="170388">MSNNGHHQEARETIQSFTSRFAPLYPNGDHVELIQLAAFPVAVTVHLLYQIWANFGTFIKNSVACKIDALAVNDCIQCNLFRQTGPDLFEMDAEVRQCLLEDLRANRGRQFVKEELAAFLYQYSRQNTQGSAWRNYYDAQQWTAIMEVDEKAAAEQILSSLAQELQKKNTSRGLGIVNLIAALEKDNKQFSSLLQNALNKPDTVEVEPGTVTSKRIVLTDEVIDGRTPVRINLPPSLSNRLKKIVKTDPSSADERSIDQEEKVYGFFVSLVQKQSMSLLYKISDVLVQKRYMRRENVKLLMNTGLAGFHYKIDTLLSTLKESDRIIIYINCGDNPLETLNAIITPHQIRELILKNFNSIPDVVVVLEADSITPDWYAPDYRVFTLIVTGRAVTEKKPESSFEKILVGSDRSVTYAEFYNSLLQQFVQSSANASIFTLPHLIPGILDLDQQLFSRSKAAPLDEVKKVLNEQGHDAEAENRLAELNEMLEGATLKVGRERVVPYLQVLIANMLPQKEVKSLWLLHRIYSFKIDAPKGTFSHASLWSEFFGREDSQEEPDVLRLVKELFETQILFIGLVPKLLSGINLFRFKTIMNICQARKILVYFVIEEECDWQQFNIHEIALLLNGATMLDYIEKEGVRSFLKAAYKDVENLINQEEQKKQDKQGKTYGIFVGINNYADKQFNLHESVNDARKMRVALENAQLLEAENARLIIDKEATRANVVNHLAERLSTAKGEDAILFYFSGHSSNQQNNSALFFHDLDQTSEYTSNEQNGILTDAEFNALIKTAPNNPTIILILDTHGGSRNWLDENNPKHRSIMATHLEEMCYELPGIGGMLTEAITQCLSKQRAINYIDLYQSVLNQFLAFAHDGNAWQTPLFIVHKDHWNDIFLSKTAEVPDTSPRAPKTYEYLQTRDIVQCLFYSKTEPGAFTFYNQVKFALHENRVDFEHLDTWAAIDKSFSVHNRFPDMIFIALKEAMYVQEAKYNIEKLLAIADAMQIPVYFILEDKREPDPSAYRFYPLLPADKRPVLSGIDIPKLIDEMKTITAPLVNQLKRIKEEYEVWGLSIGVGEYENLPGIPFAERNAREFGNWLSNALENKPKQDNISLFTPKAGMKLVNHGKDIRDLIRQIAQRNEHPDKKRVLYIYLCGYMLSHMGDIFLLLPSWSDKNAADLVNISKHIEVLINADFVKVIVLAEYPPLADIHIEKIESSGSLVPQILRATPAPYCFFKVPLMRHDNDSSERNSIVLDGLYGEAVVNNTHITMDSFRAYIYEKAKKEKEQYPLLSFRITEGEDFVIANLASSFQRPNTHNFKQKWVLVVGSSKSRLSQTEWMVTNAIAIELAKSGYGIITAGWRGVDAVVSDAYAAQLAKDEIIDEGYLIQVVVEKQKLEYQGGVIERVANEEQSYERIFARAYAVILIGGMRGTFESFRKAQEANVPVIPIAITGGDAAEAHAELKKRRLLPAYLLDELTKPVNNYEDAIRTADAVCNYLDEGFSAY</sequence>
<dbReference type="Pfam" id="PF00656">
    <property type="entry name" value="Peptidase_C14"/>
    <property type="match status" value="1"/>
</dbReference>
<dbReference type="InterPro" id="IPR011600">
    <property type="entry name" value="Pept_C14_caspase"/>
</dbReference>
<dbReference type="PANTHER" id="PTHR48104">
    <property type="entry name" value="METACASPASE-4"/>
    <property type="match status" value="1"/>
</dbReference>
<dbReference type="GO" id="GO:0005737">
    <property type="term" value="C:cytoplasm"/>
    <property type="evidence" value="ECO:0007669"/>
    <property type="project" value="TreeGrafter"/>
</dbReference>
<dbReference type="Gene3D" id="3.40.50.1460">
    <property type="match status" value="1"/>
</dbReference>
<dbReference type="STRING" id="104663.SAMN04488121_11474"/>
<gene>
    <name evidence="3" type="ORF">SAMN04488121_11474</name>
</gene>
<evidence type="ECO:0000313" key="3">
    <source>
        <dbReference type="EMBL" id="SDH55565.1"/>
    </source>
</evidence>
<evidence type="ECO:0000256" key="1">
    <source>
        <dbReference type="SAM" id="Coils"/>
    </source>
</evidence>
<dbReference type="Gene3D" id="3.40.50.450">
    <property type="match status" value="1"/>
</dbReference>